<feature type="domain" description="DUF927" evidence="1">
    <location>
        <begin position="385"/>
        <end position="620"/>
    </location>
</feature>
<dbReference type="InterPro" id="IPR009270">
    <property type="entry name" value="DUF927"/>
</dbReference>
<dbReference type="Pfam" id="PF06048">
    <property type="entry name" value="DUF927"/>
    <property type="match status" value="1"/>
</dbReference>
<dbReference type="SUPFAM" id="SSF56731">
    <property type="entry name" value="DNA primase core"/>
    <property type="match status" value="1"/>
</dbReference>
<comment type="caution">
    <text evidence="2">The sequence shown here is derived from an EMBL/GenBank/DDBJ whole genome shotgun (WGS) entry which is preliminary data.</text>
</comment>
<evidence type="ECO:0000313" key="2">
    <source>
        <dbReference type="EMBL" id="MEE1880975.1"/>
    </source>
</evidence>
<keyword evidence="3" id="KW-1185">Reference proteome</keyword>
<organism evidence="2 3">
    <name type="scientific">Pseudomonas soli</name>
    <dbReference type="NCBI Taxonomy" id="1306993"/>
    <lineage>
        <taxon>Bacteria</taxon>
        <taxon>Pseudomonadati</taxon>
        <taxon>Pseudomonadota</taxon>
        <taxon>Gammaproteobacteria</taxon>
        <taxon>Pseudomonadales</taxon>
        <taxon>Pseudomonadaceae</taxon>
        <taxon>Pseudomonas</taxon>
    </lineage>
</organism>
<evidence type="ECO:0000259" key="1">
    <source>
        <dbReference type="Pfam" id="PF06048"/>
    </source>
</evidence>
<sequence>MNKDILSQVLQRLENDFGLKHRVGTDYMRGGTCPACSKKELYARYDRPWQIRCGRPERCGHIEHVKNLYEDLFEDWSKRAPATENDPNATVRSYLEFARGLDSWKMTGWFTQESYVNQETGESSATIRFPLPNDGWWERLIDRPARFGKMKARFKFKYSAQGQWWCPPSLDLSKVSELWIVEGIFDAVALLQNGIDAVSAMSSVNFPVEALKQLAEQRRGDLPTLVWALDNEPIARGYLQRWAKQATELGFESKAALIPQRDRKVDWNDLHQRWQFEDEGQARNHKRKRDLDAARHEGDLLLASSAREKALLMYMWDEGFTEFAFEYGNQTYWAKFDLSKIEEEQKKLDVSKDRDDEEDRQDVLKTVCSLKLLANCSFQALYKQVSDVTNEAWFYFQVTGTRDDSGANYTFTPKQIASSSEFKTRLMYSGATWLGTQKHLDQIILRQTEGLKTVETIDFLGYSREHHAYIFNDIAIHNGAIYKANDEDYFEFGKHKVKCLMKSVKIKNALDAKGYSEAWLKNLWTCFGENGVLALTYWFGSLYAEQIRAEHESFPFLEMSGEPDSGKTTLIKFLWKLFGRLYEGFDPAKSSFSGLSRAMGQVANLPLVLLEADRNTNEDNAKAFEWDQFKDFYGGGTLRTRGVKSNSNDTYEPPFRSSIVIAQNAIVTGHEAIISRIFRLPFLKPTITDDSRRAADAIVQTELEDVSHFMVKAMRAEQQVLKRFAELYPKYRAELWASRKLTSDRVIKNHAMMLALVDCLQLVINVPDHMVEACRNYVVKAASERQAAITTDPKEVNEFWQVYDFLESLPEAPLVNHSKKPGEIAINLNQFQQVATEYRQRIPELGTLRRLLKDCRTHQCLADQKRVESAIRARQQLAAPTASIPPTVRCFIFRD</sequence>
<dbReference type="RefSeq" id="WP_330126159.1">
    <property type="nucleotide sequence ID" value="NZ_JAZDQQ010000009.1"/>
</dbReference>
<dbReference type="InterPro" id="IPR034154">
    <property type="entry name" value="TOPRIM_DnaG/twinkle"/>
</dbReference>
<proteinExistence type="predicted"/>
<name>A0ABU7GPS8_9PSED</name>
<dbReference type="EMBL" id="JAZDQQ010000009">
    <property type="protein sequence ID" value="MEE1880975.1"/>
    <property type="molecule type" value="Genomic_DNA"/>
</dbReference>
<accession>A0ABU7GPS8</accession>
<gene>
    <name evidence="2" type="ORF">V0R55_12455</name>
</gene>
<dbReference type="CDD" id="cd01029">
    <property type="entry name" value="TOPRIM_primases"/>
    <property type="match status" value="1"/>
</dbReference>
<evidence type="ECO:0000313" key="3">
    <source>
        <dbReference type="Proteomes" id="UP001329505"/>
    </source>
</evidence>
<dbReference type="Pfam" id="PF13155">
    <property type="entry name" value="Toprim_2"/>
    <property type="match status" value="1"/>
</dbReference>
<dbReference type="Gene3D" id="3.40.1360.10">
    <property type="match status" value="1"/>
</dbReference>
<dbReference type="Proteomes" id="UP001329505">
    <property type="component" value="Unassembled WGS sequence"/>
</dbReference>
<reference evidence="2 3" key="1">
    <citation type="submission" date="2024-01" db="EMBL/GenBank/DDBJ databases">
        <title>Unpublished Manusciprt.</title>
        <authorList>
            <person name="Duman M."/>
            <person name="Valdes E.G."/>
            <person name="Ajmi N."/>
            <person name="Altun S."/>
            <person name="Saticioglu I.B."/>
        </authorList>
    </citation>
    <scope>NUCLEOTIDE SEQUENCE [LARGE SCALE GENOMIC DNA]</scope>
    <source>
        <strain evidence="2 3">139P</strain>
    </source>
</reference>
<protein>
    <submittedName>
        <fullName evidence="2">Toprim domain-containing protein</fullName>
    </submittedName>
</protein>